<reference evidence="4" key="2">
    <citation type="submission" date="2020-09" db="EMBL/GenBank/DDBJ databases">
        <authorList>
            <person name="Sun Q."/>
            <person name="Ohkuma M."/>
        </authorList>
    </citation>
    <scope>NUCLEOTIDE SEQUENCE</scope>
    <source>
        <strain evidence="4">JCM 4637</strain>
    </source>
</reference>
<feature type="signal peptide" evidence="2">
    <location>
        <begin position="1"/>
        <end position="29"/>
    </location>
</feature>
<dbReference type="CDD" id="cd19438">
    <property type="entry name" value="lipocalin_Blc-like"/>
    <property type="match status" value="1"/>
</dbReference>
<accession>A0A918X675</accession>
<dbReference type="PANTHER" id="PTHR10612:SF34">
    <property type="entry name" value="APOLIPOPROTEIN D"/>
    <property type="match status" value="1"/>
</dbReference>
<evidence type="ECO:0000256" key="2">
    <source>
        <dbReference type="PIRNR" id="PIRNR036893"/>
    </source>
</evidence>
<dbReference type="InterPro" id="IPR000566">
    <property type="entry name" value="Lipocln_cytosolic_FA-bd_dom"/>
</dbReference>
<dbReference type="PIRSF" id="PIRSF036893">
    <property type="entry name" value="Lipocalin_ApoD"/>
    <property type="match status" value="1"/>
</dbReference>
<dbReference type="InterPro" id="IPR022271">
    <property type="entry name" value="Lipocalin_ApoD"/>
</dbReference>
<dbReference type="InterPro" id="IPR047202">
    <property type="entry name" value="Lipocalin_Blc-like_dom"/>
</dbReference>
<evidence type="ECO:0000313" key="4">
    <source>
        <dbReference type="EMBL" id="GHD15021.1"/>
    </source>
</evidence>
<evidence type="ECO:0000259" key="3">
    <source>
        <dbReference type="Pfam" id="PF08212"/>
    </source>
</evidence>
<dbReference type="PANTHER" id="PTHR10612">
    <property type="entry name" value="APOLIPOPROTEIN D"/>
    <property type="match status" value="1"/>
</dbReference>
<dbReference type="InterPro" id="IPR012674">
    <property type="entry name" value="Calycin"/>
</dbReference>
<feature type="domain" description="Lipocalin/cytosolic fatty-acid binding" evidence="3">
    <location>
        <begin position="57"/>
        <end position="203"/>
    </location>
</feature>
<name>A0A918X675_9ACTN</name>
<dbReference type="EMBL" id="BMVC01000022">
    <property type="protein sequence ID" value="GHD15021.1"/>
    <property type="molecule type" value="Genomic_DNA"/>
</dbReference>
<dbReference type="AlphaFoldDB" id="A0A918X675"/>
<proteinExistence type="inferred from homology"/>
<comment type="caution">
    <text evidence="4">The sequence shown here is derived from an EMBL/GenBank/DDBJ whole genome shotgun (WGS) entry which is preliminary data.</text>
</comment>
<gene>
    <name evidence="4" type="ORF">GCM10010334_74670</name>
</gene>
<evidence type="ECO:0000313" key="5">
    <source>
        <dbReference type="Proteomes" id="UP000638353"/>
    </source>
</evidence>
<keyword evidence="2" id="KW-0732">Signal</keyword>
<comment type="similarity">
    <text evidence="1 2">Belongs to the calycin superfamily. Lipocalin family.</text>
</comment>
<organism evidence="4 5">
    <name type="scientific">Streptomyces finlayi</name>
    <dbReference type="NCBI Taxonomy" id="67296"/>
    <lineage>
        <taxon>Bacteria</taxon>
        <taxon>Bacillati</taxon>
        <taxon>Actinomycetota</taxon>
        <taxon>Actinomycetes</taxon>
        <taxon>Kitasatosporales</taxon>
        <taxon>Streptomycetaceae</taxon>
        <taxon>Streptomyces</taxon>
    </lineage>
</organism>
<dbReference type="GO" id="GO:0006950">
    <property type="term" value="P:response to stress"/>
    <property type="evidence" value="ECO:0007669"/>
    <property type="project" value="UniProtKB-ARBA"/>
</dbReference>
<dbReference type="SUPFAM" id="SSF50814">
    <property type="entry name" value="Lipocalins"/>
    <property type="match status" value="1"/>
</dbReference>
<dbReference type="Pfam" id="PF08212">
    <property type="entry name" value="Lipocalin_2"/>
    <property type="match status" value="1"/>
</dbReference>
<reference evidence="4" key="1">
    <citation type="journal article" date="2014" name="Int. J. Syst. Evol. Microbiol.">
        <title>Complete genome sequence of Corynebacterium casei LMG S-19264T (=DSM 44701T), isolated from a smear-ripened cheese.</title>
        <authorList>
            <consortium name="US DOE Joint Genome Institute (JGI-PGF)"/>
            <person name="Walter F."/>
            <person name="Albersmeier A."/>
            <person name="Kalinowski J."/>
            <person name="Ruckert C."/>
        </authorList>
    </citation>
    <scope>NUCLEOTIDE SEQUENCE</scope>
    <source>
        <strain evidence="4">JCM 4637</strain>
    </source>
</reference>
<feature type="chain" id="PRO_5038205300" description="Lipocalin/cytosolic fatty-acid binding domain-containing protein" evidence="2">
    <location>
        <begin position="30"/>
        <end position="215"/>
    </location>
</feature>
<evidence type="ECO:0000256" key="1">
    <source>
        <dbReference type="ARBA" id="ARBA00006889"/>
    </source>
</evidence>
<protein>
    <recommendedName>
        <fullName evidence="3">Lipocalin/cytosolic fatty-acid binding domain-containing protein</fullName>
    </recommendedName>
</protein>
<dbReference type="Gene3D" id="2.40.128.20">
    <property type="match status" value="1"/>
</dbReference>
<dbReference type="RefSeq" id="WP_189826450.1">
    <property type="nucleotide sequence ID" value="NZ_BMVC01000022.1"/>
</dbReference>
<dbReference type="Proteomes" id="UP000638353">
    <property type="component" value="Unassembled WGS sequence"/>
</dbReference>
<sequence length="215" mass="22643">MTPVRTAPRTALVLAAALTCALPATSVAAVPPPASASAVEAPRASASTTEPVSVGTLDVRRYLGHWFQFAAVPRPFEAKCAKNVHGTYGLTPSGSLSVRNGCTTWEGRASSIRGQAKPLDATGSRLNVSFVPADGGGYVHGENANYIVVGLSADYRWAVITDSARRSGFVLSRTPYLTPRRQHAARQAIRAAGLDPCTFLTTRQDAGSRTVTPFC</sequence>